<accession>A0A3N2Q258</accession>
<sequence length="153" mass="17521">MAREFRTSSRRLMMLALFTTQRKCRIPDHLIDESRCMSHTKNIFEPLTTPRFVSHGYFRIHPCATSTNDMYLHGAGARSQLLASQTMGPPPFFYLFFSLTANKPSRTSIWDFPMPTSLTPTGLRRQSLVGRVCISILDTRGPRSHRNGTERDI</sequence>
<protein>
    <submittedName>
        <fullName evidence="1">Uncharacterized protein</fullName>
    </submittedName>
</protein>
<dbReference type="RefSeq" id="XP_028468650.1">
    <property type="nucleotide sequence ID" value="XM_028606492.1"/>
</dbReference>
<evidence type="ECO:0000313" key="1">
    <source>
        <dbReference type="EMBL" id="ROT40844.1"/>
    </source>
</evidence>
<dbReference type="GeneID" id="39574970"/>
<dbReference type="EMBL" id="ML119052">
    <property type="protein sequence ID" value="ROT40844.1"/>
    <property type="molecule type" value="Genomic_DNA"/>
</dbReference>
<organism evidence="1 2">
    <name type="scientific">Sodiomyces alkalinus (strain CBS 110278 / VKM F-3762 / F11)</name>
    <name type="common">Alkaliphilic filamentous fungus</name>
    <dbReference type="NCBI Taxonomy" id="1314773"/>
    <lineage>
        <taxon>Eukaryota</taxon>
        <taxon>Fungi</taxon>
        <taxon>Dikarya</taxon>
        <taxon>Ascomycota</taxon>
        <taxon>Pezizomycotina</taxon>
        <taxon>Sordariomycetes</taxon>
        <taxon>Hypocreomycetidae</taxon>
        <taxon>Glomerellales</taxon>
        <taxon>Plectosphaerellaceae</taxon>
        <taxon>Sodiomyces</taxon>
    </lineage>
</organism>
<reference evidence="1 2" key="1">
    <citation type="journal article" date="2018" name="Mol. Ecol.">
        <title>The obligate alkalophilic soda-lake fungus Sodiomyces alkalinus has shifted to a protein diet.</title>
        <authorList>
            <person name="Grum-Grzhimaylo A.A."/>
            <person name="Falkoski D.L."/>
            <person name="van den Heuvel J."/>
            <person name="Valero-Jimenez C.A."/>
            <person name="Min B."/>
            <person name="Choi I.G."/>
            <person name="Lipzen A."/>
            <person name="Daum C.G."/>
            <person name="Aanen D.K."/>
            <person name="Tsang A."/>
            <person name="Henrissat B."/>
            <person name="Bilanenko E.N."/>
            <person name="de Vries R.P."/>
            <person name="van Kan J.A.L."/>
            <person name="Grigoriev I.V."/>
            <person name="Debets A.J.M."/>
        </authorList>
    </citation>
    <scope>NUCLEOTIDE SEQUENCE [LARGE SCALE GENOMIC DNA]</scope>
    <source>
        <strain evidence="1 2">F11</strain>
    </source>
</reference>
<name>A0A3N2Q258_SODAK</name>
<evidence type="ECO:0000313" key="2">
    <source>
        <dbReference type="Proteomes" id="UP000272025"/>
    </source>
</evidence>
<dbReference type="AlphaFoldDB" id="A0A3N2Q258"/>
<dbReference type="Proteomes" id="UP000272025">
    <property type="component" value="Unassembled WGS sequence"/>
</dbReference>
<keyword evidence="2" id="KW-1185">Reference proteome</keyword>
<gene>
    <name evidence="1" type="ORF">SODALDRAFT_105923</name>
</gene>
<proteinExistence type="predicted"/>